<sequence length="147" mass="15316">MGMSMQSGGGRRGEPTPDINITPLVDVVLVLLIIFMVIAPMLTPDLDVTLPSEPTDHGPPPDANPIVVEVTESGALEIDGQPVAREAATSTLRGLLGAAREKTVFVRVHDDAMFRDAIAAMDIARGAGAEQVGTVLDRPAAVAGDTH</sequence>
<keyword evidence="3" id="KW-1003">Cell membrane</keyword>
<keyword evidence="7" id="KW-0813">Transport</keyword>
<dbReference type="Proteomes" id="UP000034883">
    <property type="component" value="Chromosome"/>
</dbReference>
<evidence type="ECO:0000256" key="8">
    <source>
        <dbReference type="SAM" id="Phobius"/>
    </source>
</evidence>
<organism evidence="9 10">
    <name type="scientific">Sandaracinus amylolyticus</name>
    <dbReference type="NCBI Taxonomy" id="927083"/>
    <lineage>
        <taxon>Bacteria</taxon>
        <taxon>Pseudomonadati</taxon>
        <taxon>Myxococcota</taxon>
        <taxon>Polyangia</taxon>
        <taxon>Polyangiales</taxon>
        <taxon>Sandaracinaceae</taxon>
        <taxon>Sandaracinus</taxon>
    </lineage>
</organism>
<keyword evidence="10" id="KW-1185">Reference proteome</keyword>
<dbReference type="GO" id="GO:0015031">
    <property type="term" value="P:protein transport"/>
    <property type="evidence" value="ECO:0007669"/>
    <property type="project" value="UniProtKB-KW"/>
</dbReference>
<reference evidence="9 10" key="1">
    <citation type="submission" date="2015-03" db="EMBL/GenBank/DDBJ databases">
        <title>Genome assembly of Sandaracinus amylolyticus DSM 53668.</title>
        <authorList>
            <person name="Sharma G."/>
            <person name="Subramanian S."/>
        </authorList>
    </citation>
    <scope>NUCLEOTIDE SEQUENCE [LARGE SCALE GENOMIC DNA]</scope>
    <source>
        <strain evidence="9 10">DSM 53668</strain>
    </source>
</reference>
<dbReference type="PANTHER" id="PTHR30558:SF7">
    <property type="entry name" value="TOL-PAL SYSTEM PROTEIN TOLR"/>
    <property type="match status" value="1"/>
</dbReference>
<evidence type="ECO:0000256" key="3">
    <source>
        <dbReference type="ARBA" id="ARBA00022475"/>
    </source>
</evidence>
<evidence type="ECO:0000256" key="5">
    <source>
        <dbReference type="ARBA" id="ARBA00022989"/>
    </source>
</evidence>
<keyword evidence="4 7" id="KW-0812">Transmembrane</keyword>
<dbReference type="KEGG" id="samy:DB32_007022"/>
<evidence type="ECO:0000256" key="1">
    <source>
        <dbReference type="ARBA" id="ARBA00004162"/>
    </source>
</evidence>
<evidence type="ECO:0000313" key="9">
    <source>
        <dbReference type="EMBL" id="AKF09873.1"/>
    </source>
</evidence>
<dbReference type="OrthoDB" id="9798629at2"/>
<gene>
    <name evidence="9" type="ORF">DB32_007022</name>
</gene>
<evidence type="ECO:0000256" key="7">
    <source>
        <dbReference type="RuleBase" id="RU003879"/>
    </source>
</evidence>
<dbReference type="STRING" id="927083.DB32_007022"/>
<keyword evidence="6 8" id="KW-0472">Membrane</keyword>
<dbReference type="InterPro" id="IPR003400">
    <property type="entry name" value="ExbD"/>
</dbReference>
<evidence type="ECO:0000256" key="4">
    <source>
        <dbReference type="ARBA" id="ARBA00022692"/>
    </source>
</evidence>
<protein>
    <submittedName>
        <fullName evidence="9">Biopolymer transport protein ExbD/TolR</fullName>
    </submittedName>
</protein>
<dbReference type="EMBL" id="CP011125">
    <property type="protein sequence ID" value="AKF09873.1"/>
    <property type="molecule type" value="Genomic_DNA"/>
</dbReference>
<dbReference type="Pfam" id="PF02472">
    <property type="entry name" value="ExbD"/>
    <property type="match status" value="1"/>
</dbReference>
<proteinExistence type="inferred from homology"/>
<evidence type="ECO:0000313" key="10">
    <source>
        <dbReference type="Proteomes" id="UP000034883"/>
    </source>
</evidence>
<keyword evidence="7" id="KW-0653">Protein transport</keyword>
<feature type="transmembrane region" description="Helical" evidence="8">
    <location>
        <begin position="21"/>
        <end position="42"/>
    </location>
</feature>
<comment type="subcellular location">
    <subcellularLocation>
        <location evidence="1">Cell membrane</location>
        <topology evidence="1">Single-pass membrane protein</topology>
    </subcellularLocation>
    <subcellularLocation>
        <location evidence="7">Cell membrane</location>
        <topology evidence="7">Single-pass type II membrane protein</topology>
    </subcellularLocation>
</comment>
<evidence type="ECO:0000256" key="6">
    <source>
        <dbReference type="ARBA" id="ARBA00023136"/>
    </source>
</evidence>
<dbReference type="PANTHER" id="PTHR30558">
    <property type="entry name" value="EXBD MEMBRANE COMPONENT OF PMF-DRIVEN MACROMOLECULE IMPORT SYSTEM"/>
    <property type="match status" value="1"/>
</dbReference>
<dbReference type="Gene3D" id="3.30.420.270">
    <property type="match status" value="1"/>
</dbReference>
<dbReference type="GO" id="GO:0022857">
    <property type="term" value="F:transmembrane transporter activity"/>
    <property type="evidence" value="ECO:0007669"/>
    <property type="project" value="InterPro"/>
</dbReference>
<evidence type="ECO:0000256" key="2">
    <source>
        <dbReference type="ARBA" id="ARBA00005811"/>
    </source>
</evidence>
<comment type="similarity">
    <text evidence="2 7">Belongs to the ExbD/TolR family.</text>
</comment>
<dbReference type="RefSeq" id="WP_053236877.1">
    <property type="nucleotide sequence ID" value="NZ_CP011125.1"/>
</dbReference>
<accession>A0A0F6W868</accession>
<dbReference type="AlphaFoldDB" id="A0A0F6W868"/>
<name>A0A0F6W868_9BACT</name>
<dbReference type="GO" id="GO:0005886">
    <property type="term" value="C:plasma membrane"/>
    <property type="evidence" value="ECO:0007669"/>
    <property type="project" value="UniProtKB-SubCell"/>
</dbReference>
<keyword evidence="5 8" id="KW-1133">Transmembrane helix</keyword>